<accession>A0A1G8NX32</accession>
<organism evidence="1 2">
    <name type="scientific">Phytopseudomonas flavescens</name>
    <dbReference type="NCBI Taxonomy" id="29435"/>
    <lineage>
        <taxon>Bacteria</taxon>
        <taxon>Pseudomonadati</taxon>
        <taxon>Pseudomonadota</taxon>
        <taxon>Gammaproteobacteria</taxon>
        <taxon>Pseudomonadales</taxon>
        <taxon>Pseudomonadaceae</taxon>
        <taxon>Phytopseudomonas</taxon>
    </lineage>
</organism>
<dbReference type="EMBL" id="FNDG01000026">
    <property type="protein sequence ID" value="SDI84556.1"/>
    <property type="molecule type" value="Genomic_DNA"/>
</dbReference>
<dbReference type="Proteomes" id="UP000198606">
    <property type="component" value="Unassembled WGS sequence"/>
</dbReference>
<name>A0A1G8NX32_9GAMM</name>
<dbReference type="AlphaFoldDB" id="A0A1G8NX32"/>
<sequence>MAVSVHYAAKRKAPLTCSEVATITAIVGHYRVDGQIEQFLATGKGLNWESFDFTVNPEPGGLLETGTVFSGSTKLPDNREDATWLGLQHWCRCLSAIRNAVPGCAWRVAVEDYPLQWDERAHAYDPSR</sequence>
<protein>
    <submittedName>
        <fullName evidence="1">Uncharacterized protein</fullName>
    </submittedName>
</protein>
<proteinExistence type="predicted"/>
<dbReference type="RefSeq" id="WP_175154258.1">
    <property type="nucleotide sequence ID" value="NZ_FNDG01000026.1"/>
</dbReference>
<evidence type="ECO:0000313" key="1">
    <source>
        <dbReference type="EMBL" id="SDI84556.1"/>
    </source>
</evidence>
<reference evidence="1 2" key="1">
    <citation type="submission" date="2016-10" db="EMBL/GenBank/DDBJ databases">
        <authorList>
            <person name="de Groot N.N."/>
        </authorList>
    </citation>
    <scope>NUCLEOTIDE SEQUENCE [LARGE SCALE GENOMIC DNA]</scope>
    <source>
        <strain evidence="1 2">LMG 18387</strain>
    </source>
</reference>
<dbReference type="STRING" id="29435.SAMN05216588_12642"/>
<evidence type="ECO:0000313" key="2">
    <source>
        <dbReference type="Proteomes" id="UP000198606"/>
    </source>
</evidence>
<gene>
    <name evidence="1" type="ORF">SAMN05216588_12642</name>
</gene>